<dbReference type="Proteomes" id="UP000886741">
    <property type="component" value="Unassembled WGS sequence"/>
</dbReference>
<evidence type="ECO:0000256" key="5">
    <source>
        <dbReference type="ARBA" id="ARBA00023136"/>
    </source>
</evidence>
<dbReference type="PANTHER" id="PTHR47089:SF1">
    <property type="entry name" value="GUANOSINE ABC TRANSPORTER PERMEASE PROTEIN NUPP"/>
    <property type="match status" value="1"/>
</dbReference>
<evidence type="ECO:0000256" key="1">
    <source>
        <dbReference type="ARBA" id="ARBA00004651"/>
    </source>
</evidence>
<comment type="caution">
    <text evidence="7">The sequence shown here is derived from an EMBL/GenBank/DDBJ whole genome shotgun (WGS) entry which is preliminary data.</text>
</comment>
<keyword evidence="2" id="KW-1003">Cell membrane</keyword>
<keyword evidence="5 6" id="KW-0472">Membrane</keyword>
<feature type="transmembrane region" description="Helical" evidence="6">
    <location>
        <begin position="20"/>
        <end position="53"/>
    </location>
</feature>
<organism evidence="7 8">
    <name type="scientific">Candidatus Avoscillospira avistercoris</name>
    <dbReference type="NCBI Taxonomy" id="2840707"/>
    <lineage>
        <taxon>Bacteria</taxon>
        <taxon>Bacillati</taxon>
        <taxon>Bacillota</taxon>
        <taxon>Clostridia</taxon>
        <taxon>Eubacteriales</taxon>
        <taxon>Oscillospiraceae</taxon>
        <taxon>Oscillospiraceae incertae sedis</taxon>
        <taxon>Candidatus Avoscillospira</taxon>
    </lineage>
</organism>
<evidence type="ECO:0000256" key="2">
    <source>
        <dbReference type="ARBA" id="ARBA00022475"/>
    </source>
</evidence>
<feature type="transmembrane region" description="Helical" evidence="6">
    <location>
        <begin position="65"/>
        <end position="87"/>
    </location>
</feature>
<evidence type="ECO:0000256" key="3">
    <source>
        <dbReference type="ARBA" id="ARBA00022692"/>
    </source>
</evidence>
<protein>
    <submittedName>
        <fullName evidence="7">ABC transporter permease</fullName>
    </submittedName>
</protein>
<dbReference type="InterPro" id="IPR001851">
    <property type="entry name" value="ABC_transp_permease"/>
</dbReference>
<reference evidence="7" key="2">
    <citation type="journal article" date="2021" name="PeerJ">
        <title>Extensive microbial diversity within the chicken gut microbiome revealed by metagenomics and culture.</title>
        <authorList>
            <person name="Gilroy R."/>
            <person name="Ravi A."/>
            <person name="Getino M."/>
            <person name="Pursley I."/>
            <person name="Horton D.L."/>
            <person name="Alikhan N.F."/>
            <person name="Baker D."/>
            <person name="Gharbi K."/>
            <person name="Hall N."/>
            <person name="Watson M."/>
            <person name="Adriaenssens E.M."/>
            <person name="Foster-Nyarko E."/>
            <person name="Jarju S."/>
            <person name="Secka A."/>
            <person name="Antonio M."/>
            <person name="Oren A."/>
            <person name="Chaudhuri R.R."/>
            <person name="La Ragione R."/>
            <person name="Hildebrand F."/>
            <person name="Pallen M.J."/>
        </authorList>
    </citation>
    <scope>NUCLEOTIDE SEQUENCE</scope>
    <source>
        <strain evidence="7">ChiBcec16-1751</strain>
    </source>
</reference>
<evidence type="ECO:0000313" key="7">
    <source>
        <dbReference type="EMBL" id="HIS64175.1"/>
    </source>
</evidence>
<dbReference type="GO" id="GO:0022857">
    <property type="term" value="F:transmembrane transporter activity"/>
    <property type="evidence" value="ECO:0007669"/>
    <property type="project" value="InterPro"/>
</dbReference>
<feature type="transmembrane region" description="Helical" evidence="6">
    <location>
        <begin position="206"/>
        <end position="225"/>
    </location>
</feature>
<dbReference type="PANTHER" id="PTHR47089">
    <property type="entry name" value="ABC TRANSPORTER, PERMEASE PROTEIN"/>
    <property type="match status" value="1"/>
</dbReference>
<dbReference type="EMBL" id="DVJJ01000041">
    <property type="protein sequence ID" value="HIS64175.1"/>
    <property type="molecule type" value="Genomic_DNA"/>
</dbReference>
<feature type="transmembrane region" description="Helical" evidence="6">
    <location>
        <begin position="119"/>
        <end position="139"/>
    </location>
</feature>
<feature type="transmembrane region" description="Helical" evidence="6">
    <location>
        <begin position="338"/>
        <end position="357"/>
    </location>
</feature>
<gene>
    <name evidence="7" type="ORF">IAA83_02240</name>
</gene>
<dbReference type="AlphaFoldDB" id="A0A9D1F883"/>
<reference evidence="7" key="1">
    <citation type="submission" date="2020-10" db="EMBL/GenBank/DDBJ databases">
        <authorList>
            <person name="Gilroy R."/>
        </authorList>
    </citation>
    <scope>NUCLEOTIDE SEQUENCE</scope>
    <source>
        <strain evidence="7">ChiBcec16-1751</strain>
    </source>
</reference>
<dbReference type="Pfam" id="PF02653">
    <property type="entry name" value="BPD_transp_2"/>
    <property type="match status" value="1"/>
</dbReference>
<feature type="transmembrane region" description="Helical" evidence="6">
    <location>
        <begin position="255"/>
        <end position="275"/>
    </location>
</feature>
<keyword evidence="4 6" id="KW-1133">Transmembrane helix</keyword>
<comment type="subcellular location">
    <subcellularLocation>
        <location evidence="1">Cell membrane</location>
        <topology evidence="1">Multi-pass membrane protein</topology>
    </subcellularLocation>
</comment>
<proteinExistence type="predicted"/>
<evidence type="ECO:0000256" key="6">
    <source>
        <dbReference type="SAM" id="Phobius"/>
    </source>
</evidence>
<feature type="transmembrane region" description="Helical" evidence="6">
    <location>
        <begin position="94"/>
        <end position="113"/>
    </location>
</feature>
<dbReference type="CDD" id="cd06580">
    <property type="entry name" value="TM_PBP1_transp_TpRbsC_like"/>
    <property type="match status" value="1"/>
</dbReference>
<evidence type="ECO:0000256" key="4">
    <source>
        <dbReference type="ARBA" id="ARBA00022989"/>
    </source>
</evidence>
<name>A0A9D1F883_9FIRM</name>
<keyword evidence="3 6" id="KW-0812">Transmembrane</keyword>
<dbReference type="GO" id="GO:0005886">
    <property type="term" value="C:plasma membrane"/>
    <property type="evidence" value="ECO:0007669"/>
    <property type="project" value="UniProtKB-SubCell"/>
</dbReference>
<evidence type="ECO:0000313" key="8">
    <source>
        <dbReference type="Proteomes" id="UP000886741"/>
    </source>
</evidence>
<accession>A0A9D1F883</accession>
<sequence length="379" mass="40636">MQTDRKRESLLRNSGVQTIIGSLLCIAIGLLIGYVVLLIINPAGAGGAIAAILKNYFYYPSHVAVMKYLGTTLVKASALLVCSLSVLFAWKVGLFNIGVAGQYVIGAGASLYCALGLGLPWYVCLIAAMVCAALVGGISGALKAYFNVNEVISCIMLNWIGLYSVNMLLNTVKEQTTPYTKTLESANSSALLPNIGLDKVFSNNEFVTVGIVFAVLAAIIVWVLLDRTKFGFELKATGLNKHAAKYCGMREKRNIILAMMISGALAGLGAAVFFLCGIEQWMVQMTSIPAMGFNGIAAAFLGGSHPIGAIFSSYFIQHITSGGSYVDKTMYVAQISDLISAFIIYLCGFVFFFKGWLGRLLDKRDEKRAAAQEKGGKAQ</sequence>
<feature type="transmembrane region" description="Helical" evidence="6">
    <location>
        <begin position="151"/>
        <end position="169"/>
    </location>
</feature>